<gene>
    <name evidence="1" type="ORF">THIOM_004047</name>
</gene>
<protein>
    <submittedName>
        <fullName evidence="1">Uncharacterized protein</fullName>
    </submittedName>
</protein>
<proteinExistence type="predicted"/>
<name>A0A0A6NZ39_9GAMM</name>
<dbReference type="AlphaFoldDB" id="A0A0A6NZ39"/>
<reference evidence="1 2" key="1">
    <citation type="submission" date="2016-05" db="EMBL/GenBank/DDBJ databases">
        <title>Single-cell genome of chain-forming Candidatus Thiomargarita nelsonii and comparison to other large sulfur-oxidizing bacteria.</title>
        <authorList>
            <person name="Winkel M."/>
            <person name="Salman V."/>
            <person name="Woyke T."/>
            <person name="Schulz-Vogt H."/>
            <person name="Richter M."/>
            <person name="Flood B."/>
            <person name="Bailey J."/>
            <person name="Amann R."/>
            <person name="Mussmann M."/>
        </authorList>
    </citation>
    <scope>NUCLEOTIDE SEQUENCE [LARGE SCALE GENOMIC DNA]</scope>
    <source>
        <strain evidence="1 2">THI036</strain>
    </source>
</reference>
<sequence length="108" mass="12880">MNKKESGLEFEFLVKYYNFDSKDSIYENNKFCGNNAVDFLMLDSKHIYFLEVKDGRYFDVENEKLDEQICHVYAKFIESVSLIILSQDNEIKPYQNRLKNSTPKLFHC</sequence>
<evidence type="ECO:0000313" key="1">
    <source>
        <dbReference type="EMBL" id="OAD20267.1"/>
    </source>
</evidence>
<evidence type="ECO:0000313" key="2">
    <source>
        <dbReference type="Proteomes" id="UP000076962"/>
    </source>
</evidence>
<comment type="caution">
    <text evidence="1">The sequence shown here is derived from an EMBL/GenBank/DDBJ whole genome shotgun (WGS) entry which is preliminary data.</text>
</comment>
<dbReference type="EMBL" id="LUTY01002498">
    <property type="protein sequence ID" value="OAD20267.1"/>
    <property type="molecule type" value="Genomic_DNA"/>
</dbReference>
<dbReference type="Proteomes" id="UP000076962">
    <property type="component" value="Unassembled WGS sequence"/>
</dbReference>
<keyword evidence="2" id="KW-1185">Reference proteome</keyword>
<accession>A0A0A6NZ39</accession>
<organism evidence="1 2">
    <name type="scientific">Candidatus Thiomargarita nelsonii</name>
    <dbReference type="NCBI Taxonomy" id="1003181"/>
    <lineage>
        <taxon>Bacteria</taxon>
        <taxon>Pseudomonadati</taxon>
        <taxon>Pseudomonadota</taxon>
        <taxon>Gammaproteobacteria</taxon>
        <taxon>Thiotrichales</taxon>
        <taxon>Thiotrichaceae</taxon>
        <taxon>Thiomargarita</taxon>
    </lineage>
</organism>